<keyword evidence="2" id="KW-1185">Reference proteome</keyword>
<reference evidence="1 2" key="1">
    <citation type="submission" date="2023-10" db="EMBL/GenBank/DDBJ databases">
        <title>Complete genome sequence of a Sphingomonadaceae bacterium.</title>
        <authorList>
            <person name="Yan C."/>
        </authorList>
    </citation>
    <scope>NUCLEOTIDE SEQUENCE [LARGE SCALE GENOMIC DNA]</scope>
    <source>
        <strain evidence="1 2">SCSIO 66989</strain>
    </source>
</reference>
<dbReference type="AlphaFoldDB" id="A0AA97F607"/>
<protein>
    <submittedName>
        <fullName evidence="1">Type II toxin-antitoxin system RelE/ParE family toxin</fullName>
    </submittedName>
</protein>
<sequence>MQTVAETPTFIRQSEKLFSEDEKDELMTFLAENPLAGDEIPGTGGVRKVRFAASGRGKRGGARIIYYYLDDRMPLYALLAYAKAAKADMTVGEKRTVKQLTTALKAAWKDRK</sequence>
<evidence type="ECO:0000313" key="2">
    <source>
        <dbReference type="Proteomes" id="UP001302429"/>
    </source>
</evidence>
<accession>A0AA97F607</accession>
<dbReference type="InterPro" id="IPR009387">
    <property type="entry name" value="HigB-2"/>
</dbReference>
<dbReference type="EMBL" id="CP136594">
    <property type="protein sequence ID" value="WOE73752.1"/>
    <property type="molecule type" value="Genomic_DNA"/>
</dbReference>
<dbReference type="Proteomes" id="UP001302429">
    <property type="component" value="Chromosome"/>
</dbReference>
<name>A0AA97F607_9SPHN</name>
<dbReference type="RefSeq" id="WP_317079977.1">
    <property type="nucleotide sequence ID" value="NZ_CP136594.1"/>
</dbReference>
<gene>
    <name evidence="1" type="ORF">RB602_07690</name>
</gene>
<dbReference type="PIRSF" id="PIRSF039032">
    <property type="entry name" value="HigB-2"/>
    <property type="match status" value="1"/>
</dbReference>
<proteinExistence type="predicted"/>
<dbReference type="Pfam" id="PF06296">
    <property type="entry name" value="RelE"/>
    <property type="match status" value="1"/>
</dbReference>
<evidence type="ECO:0000313" key="1">
    <source>
        <dbReference type="EMBL" id="WOE73752.1"/>
    </source>
</evidence>
<dbReference type="KEGG" id="acoa:RB602_07690"/>
<organism evidence="1 2">
    <name type="scientific">Alterisphingorhabdus coralli</name>
    <dbReference type="NCBI Taxonomy" id="3071408"/>
    <lineage>
        <taxon>Bacteria</taxon>
        <taxon>Pseudomonadati</taxon>
        <taxon>Pseudomonadota</taxon>
        <taxon>Alphaproteobacteria</taxon>
        <taxon>Sphingomonadales</taxon>
        <taxon>Sphingomonadaceae</taxon>
        <taxon>Alterisphingorhabdus (ex Yan et al. 2024)</taxon>
    </lineage>
</organism>